<dbReference type="EMBL" id="DTLI01000168">
    <property type="protein sequence ID" value="HHS52619.1"/>
    <property type="molecule type" value="Genomic_DNA"/>
</dbReference>
<reference evidence="1" key="1">
    <citation type="journal article" date="2020" name="mSystems">
        <title>Genome- and Community-Level Interaction Insights into Carbon Utilization and Element Cycling Functions of Hydrothermarchaeota in Hydrothermal Sediment.</title>
        <authorList>
            <person name="Zhou Z."/>
            <person name="Liu Y."/>
            <person name="Xu W."/>
            <person name="Pan J."/>
            <person name="Luo Z.H."/>
            <person name="Li M."/>
        </authorList>
    </citation>
    <scope>NUCLEOTIDE SEQUENCE [LARGE SCALE GENOMIC DNA]</scope>
    <source>
        <strain evidence="1">SpSt-876</strain>
    </source>
</reference>
<name>A0A7C6EDG4_UNCW3</name>
<gene>
    <name evidence="1" type="ORF">ENW73_07130</name>
</gene>
<evidence type="ECO:0008006" key="2">
    <source>
        <dbReference type="Google" id="ProtNLM"/>
    </source>
</evidence>
<sequence length="249" mass="27468">MKQIRVLAILFWTVWLMQCEKEIESIVVTAQVTKTLAPESNTATVILGRTKFHNVFLEQPSDTSFTNIFPVTVQPITGAAVKINEISLREKIDGVYFKPALDLQYMQRYDLHITTDKETITGNCVLPDSFSIIYPNAGDTLIFFSARVVWSKSDSAEHYIIGVQPVDTLNKAQGWNKDFSADSISCVIPQEAFIDTMGNFYPGEYSISLMAINGAWKLSEVGGGNLTGAQGIFGAAVYAQPIVVNIKSP</sequence>
<organism evidence="1">
    <name type="scientific">candidate division WOR-3 bacterium</name>
    <dbReference type="NCBI Taxonomy" id="2052148"/>
    <lineage>
        <taxon>Bacteria</taxon>
        <taxon>Bacteria division WOR-3</taxon>
    </lineage>
</organism>
<dbReference type="AlphaFoldDB" id="A0A7C6EDG4"/>
<protein>
    <recommendedName>
        <fullName evidence="2">DUF4249 family protein</fullName>
    </recommendedName>
</protein>
<proteinExistence type="predicted"/>
<accession>A0A7C6EDG4</accession>
<evidence type="ECO:0000313" key="1">
    <source>
        <dbReference type="EMBL" id="HHS52619.1"/>
    </source>
</evidence>
<comment type="caution">
    <text evidence="1">The sequence shown here is derived from an EMBL/GenBank/DDBJ whole genome shotgun (WGS) entry which is preliminary data.</text>
</comment>